<evidence type="ECO:0000313" key="3">
    <source>
        <dbReference type="EMBL" id="VDN13467.1"/>
    </source>
</evidence>
<evidence type="ECO:0000256" key="1">
    <source>
        <dbReference type="SAM" id="MobiDB-lite"/>
    </source>
</evidence>
<protein>
    <recommendedName>
        <fullName evidence="2">E3 ubiquitin-protein ligase ARIH1-like UBA-like domain-containing protein</fullName>
    </recommendedName>
</protein>
<gene>
    <name evidence="3" type="ORF">DILT_LOCUS9298</name>
</gene>
<dbReference type="AlphaFoldDB" id="A0A3P7LP96"/>
<dbReference type="Proteomes" id="UP000281553">
    <property type="component" value="Unassembled WGS sequence"/>
</dbReference>
<accession>A0A3P7LP96</accession>
<organism evidence="3 4">
    <name type="scientific">Dibothriocephalus latus</name>
    <name type="common">Fish tapeworm</name>
    <name type="synonym">Diphyllobothrium latum</name>
    <dbReference type="NCBI Taxonomy" id="60516"/>
    <lineage>
        <taxon>Eukaryota</taxon>
        <taxon>Metazoa</taxon>
        <taxon>Spiralia</taxon>
        <taxon>Lophotrochozoa</taxon>
        <taxon>Platyhelminthes</taxon>
        <taxon>Cestoda</taxon>
        <taxon>Eucestoda</taxon>
        <taxon>Diphyllobothriidea</taxon>
        <taxon>Diphyllobothriidae</taxon>
        <taxon>Dibothriocephalus</taxon>
    </lineage>
</organism>
<name>A0A3P7LP96_DIBLA</name>
<evidence type="ECO:0000259" key="2">
    <source>
        <dbReference type="Pfam" id="PF21235"/>
    </source>
</evidence>
<sequence length="133" mass="15063">MDIDELMNEVDSLSGSDASTDVDNDILPGVQEELERQEQEASEYEALNTEDLIRHMSELIEDVSQVINLHKTLIRLLLERHRWDKNALIESYFEEGEPRLFAKARIDPALAGSSDSSPSPLKPTSLEQYCKGM</sequence>
<feature type="region of interest" description="Disordered" evidence="1">
    <location>
        <begin position="1"/>
        <end position="24"/>
    </location>
</feature>
<feature type="compositionally biased region" description="Polar residues" evidence="1">
    <location>
        <begin position="11"/>
        <end position="21"/>
    </location>
</feature>
<feature type="region of interest" description="Disordered" evidence="1">
    <location>
        <begin position="109"/>
        <end position="128"/>
    </location>
</feature>
<keyword evidence="4" id="KW-1185">Reference proteome</keyword>
<evidence type="ECO:0000313" key="4">
    <source>
        <dbReference type="Proteomes" id="UP000281553"/>
    </source>
</evidence>
<reference evidence="3 4" key="1">
    <citation type="submission" date="2018-11" db="EMBL/GenBank/DDBJ databases">
        <authorList>
            <consortium name="Pathogen Informatics"/>
        </authorList>
    </citation>
    <scope>NUCLEOTIDE SEQUENCE [LARGE SCALE GENOMIC DNA]</scope>
</reference>
<dbReference type="OrthoDB" id="6256119at2759"/>
<dbReference type="EMBL" id="UYRU01056462">
    <property type="protein sequence ID" value="VDN13467.1"/>
    <property type="molecule type" value="Genomic_DNA"/>
</dbReference>
<dbReference type="InterPro" id="IPR048962">
    <property type="entry name" value="ARIH1-like_UBL"/>
</dbReference>
<dbReference type="Pfam" id="PF21235">
    <property type="entry name" value="UBA_ARI1"/>
    <property type="match status" value="1"/>
</dbReference>
<proteinExistence type="predicted"/>
<feature type="domain" description="E3 ubiquitin-protein ligase ARIH1-like UBA-like" evidence="2">
    <location>
        <begin position="55"/>
        <end position="94"/>
    </location>
</feature>